<gene>
    <name evidence="3" type="primary">comEA</name>
    <name evidence="3" type="ordered locus">SpyM3_1074</name>
</gene>
<feature type="domain" description="Helix-hairpin-helix DNA-binding motif class 1" evidence="2">
    <location>
        <begin position="197"/>
        <end position="216"/>
    </location>
</feature>
<dbReference type="EMBL" id="AE014074">
    <property type="protein sequence ID" value="AAM79681.1"/>
    <property type="molecule type" value="Genomic_DNA"/>
</dbReference>
<dbReference type="HOGENOM" id="CLU_052011_1_0_9"/>
<sequence>MLDELLIKGKSFLRERYFLPYLISLLLGLFLILSFSFLFWGNRQSKAAVPALREISPVKQQVSEEKKEIQEDNSILVDLKGAVQKEGVYKLTASSRVRDVIELAGGLTSEADKHAINFAEKLTDEQVVYVPKQGEEISVLPRSLVSGKKETASKDQSKVHINKASLEELQHIPGIGAKRAQDIIDMRDKLGGFKALEDLRQVSGIGEKTLEKLKDDIFLD</sequence>
<dbReference type="NCBIfam" id="TIGR00426">
    <property type="entry name" value="competence protein ComEA helix-hairpin-helix repeat region"/>
    <property type="match status" value="1"/>
</dbReference>
<organism evidence="3 4">
    <name type="scientific">Streptococcus pyogenes serotype M3 (strain ATCC BAA-595 / MGAS315)</name>
    <dbReference type="NCBI Taxonomy" id="198466"/>
    <lineage>
        <taxon>Bacteria</taxon>
        <taxon>Bacillati</taxon>
        <taxon>Bacillota</taxon>
        <taxon>Bacilli</taxon>
        <taxon>Lactobacillales</taxon>
        <taxon>Streptococcaceae</taxon>
        <taxon>Streptococcus</taxon>
    </lineage>
</organism>
<dbReference type="SMART" id="SM00278">
    <property type="entry name" value="HhH1"/>
    <property type="match status" value="2"/>
</dbReference>
<dbReference type="KEGG" id="spg:SpyM3_1074"/>
<dbReference type="GO" id="GO:0006281">
    <property type="term" value="P:DNA repair"/>
    <property type="evidence" value="ECO:0007669"/>
    <property type="project" value="InterPro"/>
</dbReference>
<feature type="domain" description="Helix-hairpin-helix DNA-binding motif class 1" evidence="2">
    <location>
        <begin position="167"/>
        <end position="186"/>
    </location>
</feature>
<dbReference type="Proteomes" id="UP000000564">
    <property type="component" value="Chromosome"/>
</dbReference>
<evidence type="ECO:0000313" key="4">
    <source>
        <dbReference type="Proteomes" id="UP000000564"/>
    </source>
</evidence>
<name>A0A0H2UV22_STRP3</name>
<dbReference type="PANTHER" id="PTHR21180">
    <property type="entry name" value="ENDONUCLEASE/EXONUCLEASE/PHOSPHATASE FAMILY DOMAIN-CONTAINING PROTEIN 1"/>
    <property type="match status" value="1"/>
</dbReference>
<dbReference type="SUPFAM" id="SSF47781">
    <property type="entry name" value="RuvA domain 2-like"/>
    <property type="match status" value="1"/>
</dbReference>
<dbReference type="GO" id="GO:0015627">
    <property type="term" value="C:type II protein secretion system complex"/>
    <property type="evidence" value="ECO:0007669"/>
    <property type="project" value="TreeGrafter"/>
</dbReference>
<dbReference type="PANTHER" id="PTHR21180:SF32">
    <property type="entry name" value="ENDONUCLEASE_EXONUCLEASE_PHOSPHATASE FAMILY DOMAIN-CONTAINING PROTEIN 1"/>
    <property type="match status" value="1"/>
</dbReference>
<evidence type="ECO:0000259" key="2">
    <source>
        <dbReference type="SMART" id="SM00278"/>
    </source>
</evidence>
<dbReference type="RefSeq" id="WP_002995626.1">
    <property type="nucleotide sequence ID" value="NC_004070.1"/>
</dbReference>
<dbReference type="Pfam" id="PF10531">
    <property type="entry name" value="SLBB"/>
    <property type="match status" value="1"/>
</dbReference>
<dbReference type="InterPro" id="IPR051675">
    <property type="entry name" value="Endo/Exo/Phosphatase_dom_1"/>
</dbReference>
<feature type="transmembrane region" description="Helical" evidence="1">
    <location>
        <begin position="21"/>
        <end position="40"/>
    </location>
</feature>
<dbReference type="Gene3D" id="3.10.560.10">
    <property type="entry name" value="Outer membrane lipoprotein wza domain like"/>
    <property type="match status" value="1"/>
</dbReference>
<dbReference type="GeneID" id="69900634"/>
<dbReference type="Gene3D" id="1.10.150.310">
    <property type="entry name" value="Tex RuvX-like domain-like"/>
    <property type="match status" value="1"/>
</dbReference>
<dbReference type="GO" id="GO:0003677">
    <property type="term" value="F:DNA binding"/>
    <property type="evidence" value="ECO:0007669"/>
    <property type="project" value="InterPro"/>
</dbReference>
<reference evidence="3 4" key="1">
    <citation type="journal article" date="2002" name="Proc. Natl. Acad. Sci. U.S.A.">
        <title>Genome sequence of a serotype M3 strain of group A Streptococcus: phage-encoded toxins, the high-virulence phenotype, and clone emergence.</title>
        <authorList>
            <person name="Beres S.B."/>
            <person name="Sylva G.L."/>
            <person name="Barbian K.D."/>
            <person name="Lei B."/>
            <person name="Hoff J.S."/>
            <person name="Mammarella N.D."/>
            <person name="Liu M.Y."/>
            <person name="Smoot J.C."/>
            <person name="Porcella S.F."/>
            <person name="Parkins L.D."/>
            <person name="Campbell D.S."/>
            <person name="Smith T.M."/>
            <person name="McCormick J.K."/>
            <person name="Leung D.Y."/>
            <person name="Schlievert P.M."/>
            <person name="Musser J.M."/>
        </authorList>
    </citation>
    <scope>NUCLEOTIDE SEQUENCE [LARGE SCALE GENOMIC DNA]</scope>
    <source>
        <strain evidence="4">ATCC BAA-595 / MGAS315</strain>
    </source>
</reference>
<keyword evidence="1" id="KW-0472">Membrane</keyword>
<dbReference type="Pfam" id="PF12836">
    <property type="entry name" value="HHH_3"/>
    <property type="match status" value="1"/>
</dbReference>
<dbReference type="InterPro" id="IPR003583">
    <property type="entry name" value="Hlx-hairpin-Hlx_DNA-bd_motif"/>
</dbReference>
<keyword evidence="1" id="KW-0812">Transmembrane</keyword>
<keyword evidence="1" id="KW-1133">Transmembrane helix</keyword>
<accession>A0A0H2UV22</accession>
<evidence type="ECO:0000256" key="1">
    <source>
        <dbReference type="SAM" id="Phobius"/>
    </source>
</evidence>
<dbReference type="InterPro" id="IPR004509">
    <property type="entry name" value="Competence_ComEA_HhH"/>
</dbReference>
<dbReference type="InterPro" id="IPR010994">
    <property type="entry name" value="RuvA_2-like"/>
</dbReference>
<proteinExistence type="predicted"/>
<protein>
    <submittedName>
        <fullName evidence="3">Putative competence protein</fullName>
    </submittedName>
</protein>
<dbReference type="AlphaFoldDB" id="A0A0H2UV22"/>
<evidence type="ECO:0000313" key="3">
    <source>
        <dbReference type="EMBL" id="AAM79681.1"/>
    </source>
</evidence>
<dbReference type="InterPro" id="IPR019554">
    <property type="entry name" value="Soluble_ligand-bd"/>
</dbReference>
<dbReference type="GO" id="GO:0015628">
    <property type="term" value="P:protein secretion by the type II secretion system"/>
    <property type="evidence" value="ECO:0007669"/>
    <property type="project" value="TreeGrafter"/>
</dbReference>